<dbReference type="InterPro" id="IPR036388">
    <property type="entry name" value="WH-like_DNA-bd_sf"/>
</dbReference>
<dbReference type="InterPro" id="IPR036390">
    <property type="entry name" value="WH_DNA-bd_sf"/>
</dbReference>
<dbReference type="InterPro" id="IPR000835">
    <property type="entry name" value="HTH_MarR-typ"/>
</dbReference>
<feature type="region of interest" description="Disordered" evidence="1">
    <location>
        <begin position="321"/>
        <end position="344"/>
    </location>
</feature>
<dbReference type="Pfam" id="PF12802">
    <property type="entry name" value="MarR_2"/>
    <property type="match status" value="1"/>
</dbReference>
<dbReference type="GO" id="GO:0003700">
    <property type="term" value="F:DNA-binding transcription factor activity"/>
    <property type="evidence" value="ECO:0007669"/>
    <property type="project" value="InterPro"/>
</dbReference>
<proteinExistence type="predicted"/>
<dbReference type="SUPFAM" id="SSF46785">
    <property type="entry name" value="Winged helix' DNA-binding domain"/>
    <property type="match status" value="1"/>
</dbReference>
<evidence type="ECO:0000259" key="2">
    <source>
        <dbReference type="SMART" id="SM00418"/>
    </source>
</evidence>
<dbReference type="EMBL" id="CP163429">
    <property type="protein sequence ID" value="XDP97923.1"/>
    <property type="molecule type" value="Genomic_DNA"/>
</dbReference>
<name>A0AB39LWI3_9ACTN</name>
<protein>
    <submittedName>
        <fullName evidence="3">MarR family transcriptional regulator</fullName>
    </submittedName>
</protein>
<evidence type="ECO:0000313" key="3">
    <source>
        <dbReference type="EMBL" id="XDP97923.1"/>
    </source>
</evidence>
<dbReference type="SMART" id="SM00418">
    <property type="entry name" value="HTH_ARSR"/>
    <property type="match status" value="1"/>
</dbReference>
<evidence type="ECO:0000256" key="1">
    <source>
        <dbReference type="SAM" id="MobiDB-lite"/>
    </source>
</evidence>
<organism evidence="3">
    <name type="scientific">Streptomyces sp. R02</name>
    <dbReference type="NCBI Taxonomy" id="3238623"/>
    <lineage>
        <taxon>Bacteria</taxon>
        <taxon>Bacillati</taxon>
        <taxon>Actinomycetota</taxon>
        <taxon>Actinomycetes</taxon>
        <taxon>Kitasatosporales</taxon>
        <taxon>Streptomycetaceae</taxon>
        <taxon>Streptomyces</taxon>
    </lineage>
</organism>
<gene>
    <name evidence="3" type="ORF">AB5J57_32270</name>
</gene>
<dbReference type="Gene3D" id="1.10.10.10">
    <property type="entry name" value="Winged helix-like DNA-binding domain superfamily/Winged helix DNA-binding domain"/>
    <property type="match status" value="1"/>
</dbReference>
<reference evidence="3" key="1">
    <citation type="submission" date="2024-07" db="EMBL/GenBank/DDBJ databases">
        <authorList>
            <person name="Yu S.T."/>
        </authorList>
    </citation>
    <scope>NUCLEOTIDE SEQUENCE</scope>
    <source>
        <strain evidence="3">R02</strain>
    </source>
</reference>
<dbReference type="AlphaFoldDB" id="A0AB39LWI3"/>
<sequence>MLNIHFSADDLGRVRLAAGPDPAWETLLSLHALGGSPDHIVFGPWRARALRSLDPSVALLRRLAPPRGYSPDFLTPGADTTLESAVDAVMSVGRARLRDELALLPARHHTAAWLHRLARCEPETMRRLGDALRRYHQRVLGRPWHRLRAVIEGERALRARDLLNGGVERMLGNIHPLVRWEPPVLRVDYPVHQDLHLGGRGLVMIPSYFCWGRPVSLRDGALDPVLVYPANRGLQLLTEDPVAPGPPALARLLGRTRAAALEEIAASDGITGGELARRLGISAASASEHAATMRDANLIISQRVTNTVWHTLSPLGQALLEGRRPERDGRRADARSVAPRHAMS</sequence>
<accession>A0AB39LWI3</accession>
<dbReference type="InterPro" id="IPR001845">
    <property type="entry name" value="HTH_ArsR_DNA-bd_dom"/>
</dbReference>
<feature type="compositionally biased region" description="Basic and acidic residues" evidence="1">
    <location>
        <begin position="321"/>
        <end position="334"/>
    </location>
</feature>
<dbReference type="RefSeq" id="WP_369161276.1">
    <property type="nucleotide sequence ID" value="NZ_CP163429.1"/>
</dbReference>
<feature type="domain" description="HTH arsR-type" evidence="2">
    <location>
        <begin position="248"/>
        <end position="324"/>
    </location>
</feature>